<accession>A0A1M4USU3</accession>
<evidence type="ECO:0008006" key="3">
    <source>
        <dbReference type="Google" id="ProtNLM"/>
    </source>
</evidence>
<dbReference type="Proteomes" id="UP000184144">
    <property type="component" value="Unassembled WGS sequence"/>
</dbReference>
<sequence length="285" mass="31326">MPQTELPSFAIIEHAMHHVRNKSSGLPIARDCAITINFHPDVLHGDELVIEALARDGAYRSQFETGISNGAMSVHQDSGRLLWESRIFGGAYDSAEAKARPKYGALNNQQIAVGGSPRFGSAHLRLRPDVLDRATFCYPDSHLDPQHFGVADKMGLLEAVRPVDEPLDHYVEAQIHGAIDLSDDVSAIVLDPSFRNSAVERHAHNLGCPVEWHPGFSMPESKLAYCGAYRGERIAELAASLFDGPNLTPACIAKARKSRLADLQDLKRVWHCVARFGSPVSFQFP</sequence>
<evidence type="ECO:0000313" key="1">
    <source>
        <dbReference type="EMBL" id="SHE59811.1"/>
    </source>
</evidence>
<dbReference type="EMBL" id="FQUV01000002">
    <property type="protein sequence ID" value="SHE59811.1"/>
    <property type="molecule type" value="Genomic_DNA"/>
</dbReference>
<dbReference type="Pfam" id="PF12294">
    <property type="entry name" value="DUF3626"/>
    <property type="match status" value="2"/>
</dbReference>
<keyword evidence="2" id="KW-1185">Reference proteome</keyword>
<dbReference type="STRING" id="1486859.SAMN05444273_10219"/>
<reference evidence="2" key="1">
    <citation type="submission" date="2016-11" db="EMBL/GenBank/DDBJ databases">
        <authorList>
            <person name="Varghese N."/>
            <person name="Submissions S."/>
        </authorList>
    </citation>
    <scope>NUCLEOTIDE SEQUENCE [LARGE SCALE GENOMIC DNA]</scope>
    <source>
        <strain evidence="2">DSM 100566</strain>
    </source>
</reference>
<protein>
    <recommendedName>
        <fullName evidence="3">DUF3626 domain-containing protein</fullName>
    </recommendedName>
</protein>
<organism evidence="1 2">
    <name type="scientific">Litoreibacter ascidiaceicola</name>
    <dbReference type="NCBI Taxonomy" id="1486859"/>
    <lineage>
        <taxon>Bacteria</taxon>
        <taxon>Pseudomonadati</taxon>
        <taxon>Pseudomonadota</taxon>
        <taxon>Alphaproteobacteria</taxon>
        <taxon>Rhodobacterales</taxon>
        <taxon>Roseobacteraceae</taxon>
        <taxon>Litoreibacter</taxon>
    </lineage>
</organism>
<name>A0A1M4USU3_9RHOB</name>
<dbReference type="InterPro" id="IPR022074">
    <property type="entry name" value="DUF3626"/>
</dbReference>
<proteinExistence type="predicted"/>
<dbReference type="AlphaFoldDB" id="A0A1M4USU3"/>
<gene>
    <name evidence="1" type="ORF">SAMN05444273_10219</name>
</gene>
<evidence type="ECO:0000313" key="2">
    <source>
        <dbReference type="Proteomes" id="UP000184144"/>
    </source>
</evidence>